<sequence>MTGALLRCLSDQPPYVTWFANAAHIAIGLGGPVVHLGWLPLWFPPKTQPAYLLVYNSL</sequence>
<dbReference type="EMBL" id="JAODUO010007798">
    <property type="protein sequence ID" value="KAK2138409.1"/>
    <property type="molecule type" value="Genomic_DNA"/>
</dbReference>
<protein>
    <submittedName>
        <fullName evidence="1">Uncharacterized protein</fullName>
    </submittedName>
</protein>
<gene>
    <name evidence="1" type="ORF">NP493_7813g00002</name>
</gene>
<keyword evidence="2" id="KW-1185">Reference proteome</keyword>
<name>A0AAD9IPL9_RIDPI</name>
<evidence type="ECO:0000313" key="1">
    <source>
        <dbReference type="EMBL" id="KAK2138409.1"/>
    </source>
</evidence>
<organism evidence="1 2">
    <name type="scientific">Ridgeia piscesae</name>
    <name type="common">Tubeworm</name>
    <dbReference type="NCBI Taxonomy" id="27915"/>
    <lineage>
        <taxon>Eukaryota</taxon>
        <taxon>Metazoa</taxon>
        <taxon>Spiralia</taxon>
        <taxon>Lophotrochozoa</taxon>
        <taxon>Annelida</taxon>
        <taxon>Polychaeta</taxon>
        <taxon>Sedentaria</taxon>
        <taxon>Canalipalpata</taxon>
        <taxon>Sabellida</taxon>
        <taxon>Siboglinidae</taxon>
        <taxon>Ridgeia</taxon>
    </lineage>
</organism>
<comment type="caution">
    <text evidence="1">The sequence shown here is derived from an EMBL/GenBank/DDBJ whole genome shotgun (WGS) entry which is preliminary data.</text>
</comment>
<evidence type="ECO:0000313" key="2">
    <source>
        <dbReference type="Proteomes" id="UP001209878"/>
    </source>
</evidence>
<dbReference type="AlphaFoldDB" id="A0AAD9IPL9"/>
<reference evidence="1" key="1">
    <citation type="journal article" date="2023" name="Mol. Biol. Evol.">
        <title>Third-Generation Sequencing Reveals the Adaptive Role of the Epigenome in Three Deep-Sea Polychaetes.</title>
        <authorList>
            <person name="Perez M."/>
            <person name="Aroh O."/>
            <person name="Sun Y."/>
            <person name="Lan Y."/>
            <person name="Juniper S.K."/>
            <person name="Young C.R."/>
            <person name="Angers B."/>
            <person name="Qian P.Y."/>
        </authorList>
    </citation>
    <scope>NUCLEOTIDE SEQUENCE</scope>
    <source>
        <strain evidence="1">R07B-5</strain>
    </source>
</reference>
<accession>A0AAD9IPL9</accession>
<dbReference type="Proteomes" id="UP001209878">
    <property type="component" value="Unassembled WGS sequence"/>
</dbReference>
<proteinExistence type="predicted"/>